<dbReference type="SMART" id="SM00052">
    <property type="entry name" value="EAL"/>
    <property type="match status" value="1"/>
</dbReference>
<feature type="transmembrane region" description="Helical" evidence="1">
    <location>
        <begin position="95"/>
        <end position="112"/>
    </location>
</feature>
<dbReference type="PANTHER" id="PTHR33121:SF70">
    <property type="entry name" value="SIGNALING PROTEIN YKOW"/>
    <property type="match status" value="1"/>
</dbReference>
<keyword evidence="5" id="KW-1185">Reference proteome</keyword>
<evidence type="ECO:0000259" key="2">
    <source>
        <dbReference type="PROSITE" id="PS50883"/>
    </source>
</evidence>
<dbReference type="EMBL" id="CP136865">
    <property type="protein sequence ID" value="WOJ98587.1"/>
    <property type="molecule type" value="Genomic_DNA"/>
</dbReference>
<reference evidence="4 5" key="1">
    <citation type="submission" date="2023-10" db="EMBL/GenBank/DDBJ databases">
        <title>Two novel species belonging to the OM43/NOR5 clade.</title>
        <authorList>
            <person name="Park M."/>
        </authorList>
    </citation>
    <scope>NUCLEOTIDE SEQUENCE [LARGE SCALE GENOMIC DNA]</scope>
    <source>
        <strain evidence="4 5">IMCC45268</strain>
    </source>
</reference>
<dbReference type="InterPro" id="IPR029016">
    <property type="entry name" value="GAF-like_dom_sf"/>
</dbReference>
<dbReference type="SMART" id="SM00065">
    <property type="entry name" value="GAF"/>
    <property type="match status" value="1"/>
</dbReference>
<dbReference type="RefSeq" id="WP_407329944.1">
    <property type="nucleotide sequence ID" value="NZ_CP136865.1"/>
</dbReference>
<evidence type="ECO:0000256" key="1">
    <source>
        <dbReference type="SAM" id="Phobius"/>
    </source>
</evidence>
<dbReference type="InterPro" id="IPR000160">
    <property type="entry name" value="GGDEF_dom"/>
</dbReference>
<keyword evidence="1" id="KW-0812">Transmembrane</keyword>
<dbReference type="NCBIfam" id="TIGR00254">
    <property type="entry name" value="GGDEF"/>
    <property type="match status" value="1"/>
</dbReference>
<protein>
    <submittedName>
        <fullName evidence="4">EAL domain-containing protein</fullName>
    </submittedName>
</protein>
<name>A0ABZ0IGD7_9GAMM</name>
<keyword evidence="1" id="KW-1133">Transmembrane helix</keyword>
<dbReference type="Gene3D" id="3.30.70.270">
    <property type="match status" value="1"/>
</dbReference>
<dbReference type="SMART" id="SM00267">
    <property type="entry name" value="GGDEF"/>
    <property type="match status" value="1"/>
</dbReference>
<proteinExistence type="predicted"/>
<dbReference type="PANTHER" id="PTHR33121">
    <property type="entry name" value="CYCLIC DI-GMP PHOSPHODIESTERASE PDEF"/>
    <property type="match status" value="1"/>
</dbReference>
<dbReference type="Pfam" id="PF00563">
    <property type="entry name" value="EAL"/>
    <property type="match status" value="1"/>
</dbReference>
<feature type="domain" description="EAL" evidence="2">
    <location>
        <begin position="552"/>
        <end position="803"/>
    </location>
</feature>
<dbReference type="CDD" id="cd01948">
    <property type="entry name" value="EAL"/>
    <property type="match status" value="1"/>
</dbReference>
<dbReference type="PROSITE" id="PS50887">
    <property type="entry name" value="GGDEF"/>
    <property type="match status" value="1"/>
</dbReference>
<dbReference type="SUPFAM" id="SSF141868">
    <property type="entry name" value="EAL domain-like"/>
    <property type="match status" value="1"/>
</dbReference>
<dbReference type="Proteomes" id="UP001626549">
    <property type="component" value="Chromosome"/>
</dbReference>
<feature type="transmembrane region" description="Helical" evidence="1">
    <location>
        <begin position="36"/>
        <end position="57"/>
    </location>
</feature>
<organism evidence="4 5">
    <name type="scientific">Congregibacter brevis</name>
    <dbReference type="NCBI Taxonomy" id="3081201"/>
    <lineage>
        <taxon>Bacteria</taxon>
        <taxon>Pseudomonadati</taxon>
        <taxon>Pseudomonadota</taxon>
        <taxon>Gammaproteobacteria</taxon>
        <taxon>Cellvibrionales</taxon>
        <taxon>Halieaceae</taxon>
        <taxon>Congregibacter</taxon>
    </lineage>
</organism>
<dbReference type="SUPFAM" id="SSF55781">
    <property type="entry name" value="GAF domain-like"/>
    <property type="match status" value="1"/>
</dbReference>
<feature type="transmembrane region" description="Helical" evidence="1">
    <location>
        <begin position="118"/>
        <end position="138"/>
    </location>
</feature>
<feature type="transmembrane region" description="Helical" evidence="1">
    <location>
        <begin position="145"/>
        <end position="166"/>
    </location>
</feature>
<feature type="domain" description="GGDEF" evidence="3">
    <location>
        <begin position="410"/>
        <end position="543"/>
    </location>
</feature>
<dbReference type="InterPro" id="IPR043128">
    <property type="entry name" value="Rev_trsase/Diguanyl_cyclase"/>
</dbReference>
<dbReference type="SUPFAM" id="SSF55073">
    <property type="entry name" value="Nucleotide cyclase"/>
    <property type="match status" value="1"/>
</dbReference>
<dbReference type="PROSITE" id="PS50883">
    <property type="entry name" value="EAL"/>
    <property type="match status" value="1"/>
</dbReference>
<feature type="transmembrane region" description="Helical" evidence="1">
    <location>
        <begin position="178"/>
        <end position="199"/>
    </location>
</feature>
<dbReference type="InterPro" id="IPR001633">
    <property type="entry name" value="EAL_dom"/>
</dbReference>
<dbReference type="Pfam" id="PF00990">
    <property type="entry name" value="GGDEF"/>
    <property type="match status" value="1"/>
</dbReference>
<evidence type="ECO:0000259" key="3">
    <source>
        <dbReference type="PROSITE" id="PS50887"/>
    </source>
</evidence>
<dbReference type="InterPro" id="IPR003018">
    <property type="entry name" value="GAF"/>
</dbReference>
<evidence type="ECO:0000313" key="5">
    <source>
        <dbReference type="Proteomes" id="UP001626549"/>
    </source>
</evidence>
<accession>A0ABZ0IGD7</accession>
<feature type="transmembrane region" description="Helical" evidence="1">
    <location>
        <begin position="63"/>
        <end position="83"/>
    </location>
</feature>
<dbReference type="Gene3D" id="3.30.450.40">
    <property type="match status" value="1"/>
</dbReference>
<dbReference type="InterPro" id="IPR029787">
    <property type="entry name" value="Nucleotide_cyclase"/>
</dbReference>
<gene>
    <name evidence="4" type="ORF">R0137_08450</name>
</gene>
<sequence>MPEGLFSDQTILLTNSLLVSLLLGGLWLSDRGQRHNLYWAGGLFALFITVATLPAVTPGSITPIIWLCVFSVAAAIPLLLQGTAIYAQRSFSGRYLLLAGVVTVLSFALLRAMNLRGVIVPVMGLVAVFCYIALTLRVHGVAEKIAAFLFFVRGVTVLLAAFGSGLTLENQYLRVDLIAISQVAAMASSLSLLFVAFLANQRELDRGRLLLRQSNRIAQRLGQLSSTDSVVKESIELLLDAEPASTVWMYRLDEGSRQLVTLESGGRLGHLAASNPELALEGSLSGAAVRSGRVQVVDQMATDSRVNDLAQSLAKEHAAEQIGTMIIIPLLSGDRVYGTCNYVLNGQRKLNEADLEGYAALGRTIGLALSSVGHLEQMTFRANHDSLTSLPNRGALHETFRQHVSERPDSGACLFLLDLDKFKEVNDTLGHHVGDQLLKEIGPRLSQIDAPGELLASRLGGDEFVLLLKVALQEAEATALGMEILEAVRAPYVADDLSLSIDGSIGVAITSEDREDSHEMLRCADVAMYQAKSSATPVLVYNQSFDPHSRERLALMSELKACIGGDQLLLHYQPKVHLASGRVTGVEALLRWQHPEHGLVPPARFIPMAEVSPMINPISLWVMEQAIEKIKSFGDQEISVAVNISMRNLADDTWYQQAIDLIQQSDVDPCLLELELTESVFMQAPDEVSRKLHALTETGVHISIDDFGTGFSSLNYLRKLPIAQLKIDRGFVMNLDRDAGDRQIVESILSLASAMDLDVVAEGVESEHILQYLRDLDCDYAQGFHICRPLPPNEIDCWISEFNSAPINIV</sequence>
<evidence type="ECO:0000313" key="4">
    <source>
        <dbReference type="EMBL" id="WOJ98587.1"/>
    </source>
</evidence>
<keyword evidence="1" id="KW-0472">Membrane</keyword>
<dbReference type="InterPro" id="IPR035919">
    <property type="entry name" value="EAL_sf"/>
</dbReference>
<dbReference type="Gene3D" id="3.20.20.450">
    <property type="entry name" value="EAL domain"/>
    <property type="match status" value="1"/>
</dbReference>
<dbReference type="CDD" id="cd01949">
    <property type="entry name" value="GGDEF"/>
    <property type="match status" value="1"/>
</dbReference>
<dbReference type="Pfam" id="PF13185">
    <property type="entry name" value="GAF_2"/>
    <property type="match status" value="1"/>
</dbReference>
<feature type="transmembrane region" description="Helical" evidence="1">
    <location>
        <begin position="12"/>
        <end position="29"/>
    </location>
</feature>
<dbReference type="InterPro" id="IPR050706">
    <property type="entry name" value="Cyclic-di-GMP_PDE-like"/>
</dbReference>